<feature type="transmembrane region" description="Helical" evidence="1">
    <location>
        <begin position="210"/>
        <end position="233"/>
    </location>
</feature>
<feature type="transmembrane region" description="Helical" evidence="1">
    <location>
        <begin position="99"/>
        <end position="120"/>
    </location>
</feature>
<dbReference type="AlphaFoldDB" id="A9WK10"/>
<gene>
    <name evidence="2" type="ordered locus">Caur_1232</name>
</gene>
<proteinExistence type="predicted"/>
<feature type="transmembrane region" description="Helical" evidence="1">
    <location>
        <begin position="174"/>
        <end position="198"/>
    </location>
</feature>
<dbReference type="eggNOG" id="COG1807">
    <property type="taxonomic scope" value="Bacteria"/>
</dbReference>
<dbReference type="Proteomes" id="UP000002008">
    <property type="component" value="Chromosome"/>
</dbReference>
<evidence type="ECO:0000256" key="1">
    <source>
        <dbReference type="SAM" id="Phobius"/>
    </source>
</evidence>
<keyword evidence="1" id="KW-0472">Membrane</keyword>
<dbReference type="PATRIC" id="fig|324602.8.peg.1416"/>
<feature type="transmembrane region" description="Helical" evidence="1">
    <location>
        <begin position="316"/>
        <end position="337"/>
    </location>
</feature>
<evidence type="ECO:0000313" key="3">
    <source>
        <dbReference type="Proteomes" id="UP000002008"/>
    </source>
</evidence>
<dbReference type="InParanoid" id="A9WK10"/>
<feature type="transmembrane region" description="Helical" evidence="1">
    <location>
        <begin position="349"/>
        <end position="370"/>
    </location>
</feature>
<reference evidence="3" key="1">
    <citation type="journal article" date="2011" name="BMC Genomics">
        <title>Complete genome sequence of the filamentous anoxygenic phototrophic bacterium Chloroflexus aurantiacus.</title>
        <authorList>
            <person name="Tang K.H."/>
            <person name="Barry K."/>
            <person name="Chertkov O."/>
            <person name="Dalin E."/>
            <person name="Han C.S."/>
            <person name="Hauser L.J."/>
            <person name="Honchak B.M."/>
            <person name="Karbach L.E."/>
            <person name="Land M.L."/>
            <person name="Lapidus A."/>
            <person name="Larimer F.W."/>
            <person name="Mikhailova N."/>
            <person name="Pitluck S."/>
            <person name="Pierson B.K."/>
            <person name="Blankenship R.E."/>
        </authorList>
    </citation>
    <scope>NUCLEOTIDE SEQUENCE [LARGE SCALE GENOMIC DNA]</scope>
    <source>
        <strain evidence="3">ATCC 29366 / DSM 635 / J-10-fl</strain>
    </source>
</reference>
<evidence type="ECO:0000313" key="2">
    <source>
        <dbReference type="EMBL" id="ABY34461.1"/>
    </source>
</evidence>
<dbReference type="EnsemblBacteria" id="ABY34461">
    <property type="protein sequence ID" value="ABY34461"/>
    <property type="gene ID" value="Caur_1232"/>
</dbReference>
<keyword evidence="3" id="KW-1185">Reference proteome</keyword>
<feature type="transmembrane region" description="Helical" evidence="1">
    <location>
        <begin position="132"/>
        <end position="162"/>
    </location>
</feature>
<feature type="transmembrane region" description="Helical" evidence="1">
    <location>
        <begin position="27"/>
        <end position="44"/>
    </location>
</feature>
<evidence type="ECO:0008006" key="4">
    <source>
        <dbReference type="Google" id="ProtNLM"/>
    </source>
</evidence>
<keyword evidence="1" id="KW-1133">Transmembrane helix</keyword>
<dbReference type="HOGENOM" id="CLU_561058_0_0_0"/>
<organism evidence="2 3">
    <name type="scientific">Chloroflexus aurantiacus (strain ATCC 29366 / DSM 635 / J-10-fl)</name>
    <dbReference type="NCBI Taxonomy" id="324602"/>
    <lineage>
        <taxon>Bacteria</taxon>
        <taxon>Bacillati</taxon>
        <taxon>Chloroflexota</taxon>
        <taxon>Chloroflexia</taxon>
        <taxon>Chloroflexales</taxon>
        <taxon>Chloroflexineae</taxon>
        <taxon>Chloroflexaceae</taxon>
        <taxon>Chloroflexus</taxon>
    </lineage>
</organism>
<dbReference type="KEGG" id="cau:Caur_1232"/>
<dbReference type="STRING" id="324602.Caur_1232"/>
<name>A9WK10_CHLAA</name>
<dbReference type="EMBL" id="CP000909">
    <property type="protein sequence ID" value="ABY34461.1"/>
    <property type="molecule type" value="Genomic_DNA"/>
</dbReference>
<keyword evidence="1" id="KW-0812">Transmembrane</keyword>
<protein>
    <recommendedName>
        <fullName evidence="4">Glycosyltransferase RgtA/B/C/D-like domain-containing protein</fullName>
    </recommendedName>
</protein>
<accession>A9WK10</accession>
<sequence length="496" mass="54796">MGSRFAQSSLIDSSSSQLRWLAVIDRIRWLLVGIIGLCLFAILYQRGYDDPYITYRYAHNLAHGLGFVYNPDTPTLSTTAPLFGLILTPIAMLGWSLPLAANLLGCLSHAAGALALWQLGRQWGDTITGGSAALLYLLFPLPLSTLGSETLPAMALTLWVFVFAARGRQVLTGLLLGVLVWLRPDGILVGPLALLLLMTIDNNWRNPRRWPWSAALIWIGIVLAGMGLAWIVYGRPLPVTLYAKQQQALIPGFYDFGDRLWVTLTAHLAQPLYRMILYLSVLGLIVSIRSWRWLFLPGWAALYGLAYTWLHVAGYFWYVAPLVIGLAPLFGLGVRFCSDWLRRVGGMRFMVIGVVVLVGGTTLWLGSSVYRLGQQIDQRLTVYRAAGEWLAANTSPTDSVATLEIGIIGYYAQRPMVDFAGLLQPDIAARLGPGGFGEAALYAIDQYRPAYLVLQEQALPLLSGRPDLAERCPVVAEIPDPRYPAPLTIHACRWDE</sequence>